<dbReference type="SUPFAM" id="SSF159888">
    <property type="entry name" value="YdhG-like"/>
    <property type="match status" value="1"/>
</dbReference>
<reference evidence="2" key="1">
    <citation type="submission" date="2020-06" db="EMBL/GenBank/DDBJ databases">
        <title>Unique genomic features of the anaerobic methanotrophic archaea.</title>
        <authorList>
            <person name="Chadwick G.L."/>
            <person name="Skennerton C.T."/>
            <person name="Laso-Perez R."/>
            <person name="Leu A.O."/>
            <person name="Speth D.R."/>
            <person name="Yu H."/>
            <person name="Morgan-Lang C."/>
            <person name="Hatzenpichler R."/>
            <person name="Goudeau D."/>
            <person name="Malmstrom R."/>
            <person name="Brazelton W.J."/>
            <person name="Woyke T."/>
            <person name="Hallam S.J."/>
            <person name="Tyson G.W."/>
            <person name="Wegener G."/>
            <person name="Boetius A."/>
            <person name="Orphan V."/>
        </authorList>
    </citation>
    <scope>NUCLEOTIDE SEQUENCE</scope>
</reference>
<evidence type="ECO:0000259" key="1">
    <source>
        <dbReference type="Pfam" id="PF08818"/>
    </source>
</evidence>
<dbReference type="Pfam" id="PF08818">
    <property type="entry name" value="DUF1801"/>
    <property type="match status" value="1"/>
</dbReference>
<organism evidence="2">
    <name type="scientific">Candidatus Methanophagaceae archaeon ANME-1 ERB6</name>
    <dbReference type="NCBI Taxonomy" id="2759912"/>
    <lineage>
        <taxon>Archaea</taxon>
        <taxon>Methanobacteriati</taxon>
        <taxon>Methanobacteriota</taxon>
        <taxon>Stenosarchaea group</taxon>
        <taxon>Methanomicrobia</taxon>
        <taxon>Candidatus Methanophagales</taxon>
        <taxon>Candidatus Methanophagaceae</taxon>
    </lineage>
</organism>
<dbReference type="Gene3D" id="3.90.1150.200">
    <property type="match status" value="1"/>
</dbReference>
<name>A0A7G9Z1E6_9EURY</name>
<proteinExistence type="predicted"/>
<dbReference type="InterPro" id="IPR014922">
    <property type="entry name" value="YdhG-like"/>
</dbReference>
<dbReference type="AlphaFoldDB" id="A0A7G9Z1E6"/>
<protein>
    <recommendedName>
        <fullName evidence="1">YdhG-like domain-containing protein</fullName>
    </recommendedName>
</protein>
<feature type="domain" description="YdhG-like" evidence="1">
    <location>
        <begin position="16"/>
        <end position="103"/>
    </location>
</feature>
<accession>A0A7G9Z1E6</accession>
<sequence>MNKEVENYIEKQKSPQREICHKLRKIILKTFSDVKEEMKMGVPWYEGKYYIVALKDHVNLGFSLKGLSKKEIELFEGGGKTMKHIKLYSLKEIDEKKIVKLLRMVEKK</sequence>
<gene>
    <name evidence="2" type="ORF">GHMFPJCE_00007</name>
</gene>
<evidence type="ECO:0000313" key="2">
    <source>
        <dbReference type="EMBL" id="QNO54080.1"/>
    </source>
</evidence>
<dbReference type="EMBL" id="MT631561">
    <property type="protein sequence ID" value="QNO54080.1"/>
    <property type="molecule type" value="Genomic_DNA"/>
</dbReference>